<accession>A0A1W7CZ47</accession>
<dbReference type="RefSeq" id="WP_086159948.1">
    <property type="nucleotide sequence ID" value="NZ_CP021121.1"/>
</dbReference>
<evidence type="ECO:0000313" key="2">
    <source>
        <dbReference type="EMBL" id="ARQ70093.1"/>
    </source>
</evidence>
<dbReference type="Gene3D" id="3.90.1200.10">
    <property type="match status" value="1"/>
</dbReference>
<dbReference type="EMBL" id="CP021121">
    <property type="protein sequence ID" value="ARQ70093.1"/>
    <property type="molecule type" value="Genomic_DNA"/>
</dbReference>
<evidence type="ECO:0000313" key="3">
    <source>
        <dbReference type="Proteomes" id="UP000194218"/>
    </source>
</evidence>
<dbReference type="AlphaFoldDB" id="A0A1W7CZ47"/>
<dbReference type="SUPFAM" id="SSF56112">
    <property type="entry name" value="Protein kinase-like (PK-like)"/>
    <property type="match status" value="1"/>
</dbReference>
<proteinExistence type="predicted"/>
<reference evidence="2 3" key="1">
    <citation type="submission" date="2017-05" db="EMBL/GenBank/DDBJ databases">
        <title>Complete genome sequence of Streptomyces sp. SCSIO 03032 revealed the diverse biosynthetic pathways for its bioactive secondary metabolites.</title>
        <authorList>
            <person name="Ma L."/>
            <person name="Zhu Y."/>
            <person name="Zhang W."/>
            <person name="Zhang G."/>
            <person name="Tian X."/>
            <person name="Zhang S."/>
            <person name="Zhang C."/>
        </authorList>
    </citation>
    <scope>NUCLEOTIDE SEQUENCE [LARGE SCALE GENOMIC DNA]</scope>
    <source>
        <strain evidence="2 3">SCSIO 03032</strain>
    </source>
</reference>
<dbReference type="InterPro" id="IPR011009">
    <property type="entry name" value="Kinase-like_dom_sf"/>
</dbReference>
<dbReference type="Pfam" id="PF01636">
    <property type="entry name" value="APH"/>
    <property type="match status" value="1"/>
</dbReference>
<organism evidence="2 3">
    <name type="scientific">Streptomyces marincola</name>
    <dbReference type="NCBI Taxonomy" id="2878388"/>
    <lineage>
        <taxon>Bacteria</taxon>
        <taxon>Bacillati</taxon>
        <taxon>Actinomycetota</taxon>
        <taxon>Actinomycetes</taxon>
        <taxon>Kitasatosporales</taxon>
        <taxon>Streptomycetaceae</taxon>
        <taxon>Streptomyces</taxon>
    </lineage>
</organism>
<name>A0A1W7CZ47_9ACTN</name>
<protein>
    <recommendedName>
        <fullName evidence="1">Aminoglycoside phosphotransferase domain-containing protein</fullName>
    </recommendedName>
</protein>
<dbReference type="Proteomes" id="UP000194218">
    <property type="component" value="Chromosome"/>
</dbReference>
<feature type="domain" description="Aminoglycoside phosphotransferase" evidence="1">
    <location>
        <begin position="27"/>
        <end position="266"/>
    </location>
</feature>
<dbReference type="InterPro" id="IPR002575">
    <property type="entry name" value="Aminoglycoside_PTrfase"/>
</dbReference>
<keyword evidence="3" id="KW-1185">Reference proteome</keyword>
<sequence>MSLTAAAIASVFGLGRPRGPLRPLANGGQPSSGWVLTTTDGRWVVKTDRLSGAWRRRHAERVHRLESAALTAGIPSPRPVEPPAPAIGYWHNPQGHELVRVSEWLEGHDLGHPDMGAPAPTEAAGWLGTTLGRVALLGTGRDAGPQDEPALHPLTDWRAWVAEAEAANYPVAAPARSLLPVIEDATALVALALRDGPGTVLVHGDTSRANVLRTAAGYSLIDWEGARADVPWWEAVNVAFRFATPFNGPTAVGDPRVVRPLLEAYLDRGAPGGRADTSAFAGLLRSQLTVIAWWLWQALGHRGANAAQRQFGLRIVASAAEGMPHVMRSLDSWSALLR</sequence>
<dbReference type="KEGG" id="smao:CAG99_15680"/>
<evidence type="ECO:0000259" key="1">
    <source>
        <dbReference type="Pfam" id="PF01636"/>
    </source>
</evidence>
<gene>
    <name evidence="2" type="ORF">CAG99_15680</name>
</gene>